<dbReference type="Gene3D" id="4.10.490.10">
    <property type="entry name" value="High potential iron-sulphur protein"/>
    <property type="match status" value="1"/>
</dbReference>
<dbReference type="AlphaFoldDB" id="A0A953T8C1"/>
<keyword evidence="8" id="KW-0732">Signal</keyword>
<feature type="chain" id="PRO_5037877132" description="High-potential iron-sulfur protein" evidence="8">
    <location>
        <begin position="28"/>
        <end position="101"/>
    </location>
</feature>
<keyword evidence="1 7" id="KW-0813">Transport</keyword>
<evidence type="ECO:0000256" key="3">
    <source>
        <dbReference type="ARBA" id="ARBA00022723"/>
    </source>
</evidence>
<comment type="function">
    <text evidence="7">Specific class of high-redox-potential 4Fe-4S ferredoxins. Functions in anaerobic electron transport in most purple and in some other photosynthetic bacteria and in at least one genus (Paracoccus) of halophilic, denitrifying bacteria.</text>
</comment>
<sequence length="101" mass="10370">MKPSRRQFIIYSSASLAGLGLSAQAQAQAMLGEAEPAAAGLGYKADAAAVDKTKFPKYAAGQVCTNCQLYVAKSADAGTCAIFPGKLVAGPGWCNAWVKKA</sequence>
<dbReference type="PROSITE" id="PS51318">
    <property type="entry name" value="TAT"/>
    <property type="match status" value="1"/>
</dbReference>
<comment type="caution">
    <text evidence="10">The sequence shown here is derived from an EMBL/GenBank/DDBJ whole genome shotgun (WGS) entry which is preliminary data.</text>
</comment>
<evidence type="ECO:0000259" key="9">
    <source>
        <dbReference type="PROSITE" id="PS51373"/>
    </source>
</evidence>
<evidence type="ECO:0000256" key="4">
    <source>
        <dbReference type="ARBA" id="ARBA00022982"/>
    </source>
</evidence>
<comment type="subunit">
    <text evidence="7">Homodimer.</text>
</comment>
<keyword evidence="11" id="KW-1185">Reference proteome</keyword>
<feature type="signal peptide" evidence="8">
    <location>
        <begin position="1"/>
        <end position="27"/>
    </location>
</feature>
<dbReference type="InterPro" id="IPR000170">
    <property type="entry name" value="High_potential_FeS_prot"/>
</dbReference>
<keyword evidence="4 7" id="KW-0249">Electron transport</keyword>
<evidence type="ECO:0000256" key="7">
    <source>
        <dbReference type="RuleBase" id="RU000620"/>
    </source>
</evidence>
<organism evidence="10 11">
    <name type="scientific">Zwartia hollandica</name>
    <dbReference type="NCBI Taxonomy" id="324606"/>
    <lineage>
        <taxon>Bacteria</taxon>
        <taxon>Pseudomonadati</taxon>
        <taxon>Pseudomonadota</taxon>
        <taxon>Betaproteobacteria</taxon>
        <taxon>Burkholderiales</taxon>
        <taxon>Alcaligenaceae</taxon>
        <taxon>Zwartia</taxon>
    </lineage>
</organism>
<evidence type="ECO:0000313" key="11">
    <source>
        <dbReference type="Proteomes" id="UP000739565"/>
    </source>
</evidence>
<dbReference type="GO" id="GO:0046872">
    <property type="term" value="F:metal ion binding"/>
    <property type="evidence" value="ECO:0007669"/>
    <property type="project" value="UniProtKB-KW"/>
</dbReference>
<proteinExistence type="inferred from homology"/>
<dbReference type="RefSeq" id="WP_259661970.1">
    <property type="nucleotide sequence ID" value="NZ_JAHXRI010000010.1"/>
</dbReference>
<protein>
    <recommendedName>
        <fullName evidence="7">High-potential iron-sulfur protein</fullName>
        <shortName evidence="7">HiPIP</shortName>
    </recommendedName>
</protein>
<evidence type="ECO:0000256" key="8">
    <source>
        <dbReference type="SAM" id="SignalP"/>
    </source>
</evidence>
<gene>
    <name evidence="10" type="ORF">KZZ10_13045</name>
</gene>
<evidence type="ECO:0000256" key="2">
    <source>
        <dbReference type="ARBA" id="ARBA00022485"/>
    </source>
</evidence>
<comment type="similarity">
    <text evidence="7">Belongs to the high-potential iron-sulfur protein (HiPIP) family.</text>
</comment>
<dbReference type="GO" id="GO:0051539">
    <property type="term" value="F:4 iron, 4 sulfur cluster binding"/>
    <property type="evidence" value="ECO:0007669"/>
    <property type="project" value="UniProtKB-KW"/>
</dbReference>
<dbReference type="PROSITE" id="PS51373">
    <property type="entry name" value="HIPIP"/>
    <property type="match status" value="1"/>
</dbReference>
<evidence type="ECO:0000313" key="10">
    <source>
        <dbReference type="EMBL" id="MBZ1351574.1"/>
    </source>
</evidence>
<keyword evidence="3 7" id="KW-0479">Metal-binding</keyword>
<dbReference type="InterPro" id="IPR036369">
    <property type="entry name" value="HIPIP_sf"/>
</dbReference>
<dbReference type="SUPFAM" id="SSF57652">
    <property type="entry name" value="HIPIP (high potential iron protein)"/>
    <property type="match status" value="1"/>
</dbReference>
<reference evidence="10" key="1">
    <citation type="submission" date="2021-07" db="EMBL/GenBank/DDBJ databases">
        <title>New genus and species of the family Alcaligenaceae.</title>
        <authorList>
            <person name="Hahn M.W."/>
        </authorList>
    </citation>
    <scope>NUCLEOTIDE SEQUENCE</scope>
    <source>
        <strain evidence="10">LF4-65</strain>
    </source>
</reference>
<evidence type="ECO:0000256" key="1">
    <source>
        <dbReference type="ARBA" id="ARBA00022448"/>
    </source>
</evidence>
<evidence type="ECO:0000256" key="6">
    <source>
        <dbReference type="ARBA" id="ARBA00023014"/>
    </source>
</evidence>
<accession>A0A953T8C1</accession>
<name>A0A953T8C1_9BURK</name>
<keyword evidence="5 7" id="KW-0408">Iron</keyword>
<evidence type="ECO:0000256" key="5">
    <source>
        <dbReference type="ARBA" id="ARBA00023004"/>
    </source>
</evidence>
<dbReference type="Proteomes" id="UP000739565">
    <property type="component" value="Unassembled WGS sequence"/>
</dbReference>
<dbReference type="GO" id="GO:0009055">
    <property type="term" value="F:electron transfer activity"/>
    <property type="evidence" value="ECO:0007669"/>
    <property type="project" value="InterPro"/>
</dbReference>
<dbReference type="Pfam" id="PF01355">
    <property type="entry name" value="HIPIP"/>
    <property type="match status" value="1"/>
</dbReference>
<dbReference type="InterPro" id="IPR006311">
    <property type="entry name" value="TAT_signal"/>
</dbReference>
<keyword evidence="2 7" id="KW-0004">4Fe-4S</keyword>
<dbReference type="EMBL" id="JAHXRI010000010">
    <property type="protein sequence ID" value="MBZ1351574.1"/>
    <property type="molecule type" value="Genomic_DNA"/>
</dbReference>
<feature type="domain" description="High potential iron-sulfur proteins family profile" evidence="9">
    <location>
        <begin position="25"/>
        <end position="101"/>
    </location>
</feature>
<dbReference type="GO" id="GO:0019646">
    <property type="term" value="P:aerobic electron transport chain"/>
    <property type="evidence" value="ECO:0007669"/>
    <property type="project" value="InterPro"/>
</dbReference>
<keyword evidence="6 7" id="KW-0411">Iron-sulfur</keyword>